<accession>A0A9P4ILS1</accession>
<name>A0A9P4ILS1_9PEZI</name>
<comment type="caution">
    <text evidence="2">The sequence shown here is derived from an EMBL/GenBank/DDBJ whole genome shotgun (WGS) entry which is preliminary data.</text>
</comment>
<evidence type="ECO:0000313" key="3">
    <source>
        <dbReference type="Proteomes" id="UP000799772"/>
    </source>
</evidence>
<dbReference type="EMBL" id="ML978123">
    <property type="protein sequence ID" value="KAF2101764.1"/>
    <property type="molecule type" value="Genomic_DNA"/>
</dbReference>
<dbReference type="Pfam" id="PF09511">
    <property type="entry name" value="RNA_lig_T4_1"/>
    <property type="match status" value="1"/>
</dbReference>
<dbReference type="OrthoDB" id="2104336at2759"/>
<organism evidence="2 3">
    <name type="scientific">Rhizodiscina lignyota</name>
    <dbReference type="NCBI Taxonomy" id="1504668"/>
    <lineage>
        <taxon>Eukaryota</taxon>
        <taxon>Fungi</taxon>
        <taxon>Dikarya</taxon>
        <taxon>Ascomycota</taxon>
        <taxon>Pezizomycotina</taxon>
        <taxon>Dothideomycetes</taxon>
        <taxon>Pleosporomycetidae</taxon>
        <taxon>Aulographales</taxon>
        <taxon>Rhizodiscinaceae</taxon>
        <taxon>Rhizodiscina</taxon>
    </lineage>
</organism>
<evidence type="ECO:0000259" key="1">
    <source>
        <dbReference type="Pfam" id="PF09511"/>
    </source>
</evidence>
<sequence>MTLEDDLEALVQAKPPLIKKSKHPDHPLTIYNYTDRAQWKKAWNPCTMMARGLVIEQGTSRVVARPMPKFFNYSDGLHKTEDTNRFTVLEKVDGSLGVWFCYKGTWLMATRGSFLSPQAVEGKKMAQATGLEEKCDPSKTYCFEVVYPQDRHLIDYNGRRELVLIAVLDTYTGFDTPNKDLPEVAKALGIRAAESFPCGLLPLDAIHELNRPNEEGFVIRFDSTGERVKIKFSAYMDLAKRGLSGSAPDKKPLTREIVFKRLLANPDDTMENYLERIPDEFYEEAQKAQDEFTSVFAESMTAFDQLVEQYRDTPFKEISGAIPGQNIIFRWLRITRQGTSTQDERVQARRDYAKLLTRQRLL</sequence>
<feature type="domain" description="T4 RNA ligase 1-like N-terminal" evidence="1">
    <location>
        <begin position="50"/>
        <end position="231"/>
    </location>
</feature>
<gene>
    <name evidence="2" type="ORF">NA57DRAFT_53712</name>
</gene>
<dbReference type="Proteomes" id="UP000799772">
    <property type="component" value="Unassembled WGS sequence"/>
</dbReference>
<keyword evidence="3" id="KW-1185">Reference proteome</keyword>
<dbReference type="InterPro" id="IPR019039">
    <property type="entry name" value="T4-Rnl1-like_N"/>
</dbReference>
<proteinExistence type="predicted"/>
<reference evidence="2" key="1">
    <citation type="journal article" date="2020" name="Stud. Mycol.">
        <title>101 Dothideomycetes genomes: a test case for predicting lifestyles and emergence of pathogens.</title>
        <authorList>
            <person name="Haridas S."/>
            <person name="Albert R."/>
            <person name="Binder M."/>
            <person name="Bloem J."/>
            <person name="Labutti K."/>
            <person name="Salamov A."/>
            <person name="Andreopoulos B."/>
            <person name="Baker S."/>
            <person name="Barry K."/>
            <person name="Bills G."/>
            <person name="Bluhm B."/>
            <person name="Cannon C."/>
            <person name="Castanera R."/>
            <person name="Culley D."/>
            <person name="Daum C."/>
            <person name="Ezra D."/>
            <person name="Gonzalez J."/>
            <person name="Henrissat B."/>
            <person name="Kuo A."/>
            <person name="Liang C."/>
            <person name="Lipzen A."/>
            <person name="Lutzoni F."/>
            <person name="Magnuson J."/>
            <person name="Mondo S."/>
            <person name="Nolan M."/>
            <person name="Ohm R."/>
            <person name="Pangilinan J."/>
            <person name="Park H.-J."/>
            <person name="Ramirez L."/>
            <person name="Alfaro M."/>
            <person name="Sun H."/>
            <person name="Tritt A."/>
            <person name="Yoshinaga Y."/>
            <person name="Zwiers L.-H."/>
            <person name="Turgeon B."/>
            <person name="Goodwin S."/>
            <person name="Spatafora J."/>
            <person name="Crous P."/>
            <person name="Grigoriev I."/>
        </authorList>
    </citation>
    <scope>NUCLEOTIDE SEQUENCE</scope>
    <source>
        <strain evidence="2">CBS 133067</strain>
    </source>
</reference>
<dbReference type="AlphaFoldDB" id="A0A9P4ILS1"/>
<evidence type="ECO:0000313" key="2">
    <source>
        <dbReference type="EMBL" id="KAF2101764.1"/>
    </source>
</evidence>
<protein>
    <recommendedName>
        <fullName evidence="1">T4 RNA ligase 1-like N-terminal domain-containing protein</fullName>
    </recommendedName>
</protein>